<comment type="caution">
    <text evidence="3">The sequence shown here is derived from an EMBL/GenBank/DDBJ whole genome shotgun (WGS) entry which is preliminary data.</text>
</comment>
<evidence type="ECO:0000313" key="4">
    <source>
        <dbReference type="Proteomes" id="UP001628091"/>
    </source>
</evidence>
<feature type="transmembrane region" description="Helical" evidence="2">
    <location>
        <begin position="47"/>
        <end position="66"/>
    </location>
</feature>
<keyword evidence="2" id="KW-1133">Transmembrane helix</keyword>
<organism evidence="3 4">
    <name type="scientific">Phyllobacterium phragmitis</name>
    <dbReference type="NCBI Taxonomy" id="2670329"/>
    <lineage>
        <taxon>Bacteria</taxon>
        <taxon>Pseudomonadati</taxon>
        <taxon>Pseudomonadota</taxon>
        <taxon>Alphaproteobacteria</taxon>
        <taxon>Hyphomicrobiales</taxon>
        <taxon>Phyllobacteriaceae</taxon>
        <taxon>Phyllobacterium</taxon>
    </lineage>
</organism>
<evidence type="ECO:0000256" key="2">
    <source>
        <dbReference type="SAM" id="Phobius"/>
    </source>
</evidence>
<proteinExistence type="predicted"/>
<feature type="region of interest" description="Disordered" evidence="1">
    <location>
        <begin position="1"/>
        <end position="22"/>
    </location>
</feature>
<feature type="transmembrane region" description="Helical" evidence="2">
    <location>
        <begin position="72"/>
        <end position="90"/>
    </location>
</feature>
<accession>A0ABQ0H2B7</accession>
<dbReference type="EMBL" id="BAAFZP010000001">
    <property type="protein sequence ID" value="GAB1583073.1"/>
    <property type="molecule type" value="Genomic_DNA"/>
</dbReference>
<dbReference type="Proteomes" id="UP001628091">
    <property type="component" value="Unassembled WGS sequence"/>
</dbReference>
<keyword evidence="2" id="KW-0812">Transmembrane</keyword>
<feature type="compositionally biased region" description="Polar residues" evidence="1">
    <location>
        <begin position="1"/>
        <end position="19"/>
    </location>
</feature>
<reference evidence="3 4" key="1">
    <citation type="submission" date="2024-10" db="EMBL/GenBank/DDBJ databases">
        <title>Isolation, draft genome sequencing and identification of Phyllobacterium sp. NSA23, isolated from leaf soil.</title>
        <authorList>
            <person name="Akita H."/>
        </authorList>
    </citation>
    <scope>NUCLEOTIDE SEQUENCE [LARGE SCALE GENOMIC DNA]</scope>
    <source>
        <strain evidence="3 4">NSA23</strain>
    </source>
</reference>
<evidence type="ECO:0000256" key="1">
    <source>
        <dbReference type="SAM" id="MobiDB-lite"/>
    </source>
</evidence>
<gene>
    <name evidence="3" type="ORF">PPNSA23_30160</name>
</gene>
<evidence type="ECO:0000313" key="3">
    <source>
        <dbReference type="EMBL" id="GAB1583073.1"/>
    </source>
</evidence>
<sequence length="92" mass="9790">MRVSSSTRANYAGAQQPSLSLRKERTDAGGILAVKTKDLTAMTDAQIGLIVATPIIVVFAVALYRMGVLQRYSAVSAVVFSVAIAAILFMQQ</sequence>
<name>A0ABQ0H2B7_9HYPH</name>
<evidence type="ECO:0008006" key="5">
    <source>
        <dbReference type="Google" id="ProtNLM"/>
    </source>
</evidence>
<keyword evidence="2" id="KW-0472">Membrane</keyword>
<keyword evidence="4" id="KW-1185">Reference proteome</keyword>
<protein>
    <recommendedName>
        <fullName evidence="5">L-lactate permease</fullName>
    </recommendedName>
</protein>